<dbReference type="Proteomes" id="UP000268007">
    <property type="component" value="Unassembled WGS sequence"/>
</dbReference>
<evidence type="ECO:0000313" key="2">
    <source>
        <dbReference type="EMBL" id="RKR82148.1"/>
    </source>
</evidence>
<sequence>MNRNPHLPKSSRQETLETISRNKLALLFDPELFELRPENQRDKGIDLIGEIKQDGIYTNFRFAIQVKSTESVKKLRDGSISYPVETSNLNYLLNFGLPAYYILYDLPGDSFYIATVAEVYHSLMTKHKPGCLPKNYTIKFKKILDRTQLDAIYKETFENGILLQKLGTHLRVHRDSDQPARGFVIDEQRDVYSVEQNIEFIEQVGYELLNRHAFTQIMEIEQRTQPRGKVSPTFNMVCGLAYYHGSNLFRAVELLKLAHNESDQLHPEDKSMLRHTLARVRYMLGLLSEPDFRKETAEIVKNEGVGTFLQLENLYNQFMQNRESEQGARIGKYYAGAMQIIAKRPEFHDMRVVAYAKILNLESTLLLHELAKNSLMSMGRKTDTIRDQLETDWLKFDEQFLSQLQQLYGYALKHQNFLALSNLIMQKIDWEFAKVYHFYGFNNWNKATLMIDGKVAEEDVALLLDMLTDLDKVIGTYDRLHHRENHFNCLRCKYEILDFLGRPEDAEVCVDAMKGLIDAYELNALRKRLDQLLQGQMKHRTFLSDLAQRKAGIDRVARDSGIYEQLYCDLNEEMNSRLNRKPEWSITELLPLTYPADDTSVIV</sequence>
<gene>
    <name evidence="2" type="ORF">BDD43_2317</name>
</gene>
<protein>
    <submittedName>
        <fullName evidence="2">Uncharacterized protein DUF4365</fullName>
    </submittedName>
</protein>
<reference evidence="2 3" key="1">
    <citation type="submission" date="2018-10" db="EMBL/GenBank/DDBJ databases">
        <title>Genomic Encyclopedia of Archaeal and Bacterial Type Strains, Phase II (KMG-II): from individual species to whole genera.</title>
        <authorList>
            <person name="Goeker M."/>
        </authorList>
    </citation>
    <scope>NUCLEOTIDE SEQUENCE [LARGE SCALE GENOMIC DNA]</scope>
    <source>
        <strain evidence="2 3">DSM 18602</strain>
    </source>
</reference>
<dbReference type="RefSeq" id="WP_121197773.1">
    <property type="nucleotide sequence ID" value="NZ_RBKU01000001.1"/>
</dbReference>
<dbReference type="Pfam" id="PF14280">
    <property type="entry name" value="DUF4365"/>
    <property type="match status" value="1"/>
</dbReference>
<comment type="caution">
    <text evidence="2">The sequence shown here is derived from an EMBL/GenBank/DDBJ whole genome shotgun (WGS) entry which is preliminary data.</text>
</comment>
<name>A0A495J1D6_9SPHI</name>
<keyword evidence="3" id="KW-1185">Reference proteome</keyword>
<dbReference type="InterPro" id="IPR025375">
    <property type="entry name" value="DUF4365"/>
</dbReference>
<feature type="domain" description="DUF4365" evidence="1">
    <location>
        <begin position="35"/>
        <end position="119"/>
    </location>
</feature>
<evidence type="ECO:0000259" key="1">
    <source>
        <dbReference type="Pfam" id="PF14280"/>
    </source>
</evidence>
<accession>A0A495J1D6</accession>
<dbReference type="EMBL" id="RBKU01000001">
    <property type="protein sequence ID" value="RKR82148.1"/>
    <property type="molecule type" value="Genomic_DNA"/>
</dbReference>
<organism evidence="2 3">
    <name type="scientific">Mucilaginibacter gracilis</name>
    <dbReference type="NCBI Taxonomy" id="423350"/>
    <lineage>
        <taxon>Bacteria</taxon>
        <taxon>Pseudomonadati</taxon>
        <taxon>Bacteroidota</taxon>
        <taxon>Sphingobacteriia</taxon>
        <taxon>Sphingobacteriales</taxon>
        <taxon>Sphingobacteriaceae</taxon>
        <taxon>Mucilaginibacter</taxon>
    </lineage>
</organism>
<dbReference type="OrthoDB" id="779764at2"/>
<dbReference type="AlphaFoldDB" id="A0A495J1D6"/>
<proteinExistence type="predicted"/>
<evidence type="ECO:0000313" key="3">
    <source>
        <dbReference type="Proteomes" id="UP000268007"/>
    </source>
</evidence>